<name>A0A9X2BPJ4_9BACL</name>
<gene>
    <name evidence="2" type="ORF">M0651_08780</name>
</gene>
<sequence>MRKWDEVVKADGTLDDHRIWRREPMYQGMNGRWVERFYTESGHSYIFKPLTNGESVDREAWVNRNVLGQLPEIAVPKLLVASPEGKGAQGWTIFEDLGPLHHTYRLENAQAAAKQLARLHAAPVEQWTGLTAQGPKPVIEAIASDVLRRRDEALAVLAGQGLPVSWLDSEIAPAVLDGHGFSVKRLVLSHGDLHLGNYAVTEAGRVVLLDWEHAHRNLPYWDLYHLIDMSHPRFPKAMPTEDRMKLLETYMDEADKQGTSWAREILVREYAWFAVIFSLWMLLLIESDLRRGGDVWTKEGLLRQREETATGLTGCLGLLENHG</sequence>
<dbReference type="Pfam" id="PF01636">
    <property type="entry name" value="APH"/>
    <property type="match status" value="1"/>
</dbReference>
<comment type="caution">
    <text evidence="2">The sequence shown here is derived from an EMBL/GenBank/DDBJ whole genome shotgun (WGS) entry which is preliminary data.</text>
</comment>
<dbReference type="Proteomes" id="UP001139534">
    <property type="component" value="Unassembled WGS sequence"/>
</dbReference>
<dbReference type="AlphaFoldDB" id="A0A9X2BPJ4"/>
<reference evidence="2" key="1">
    <citation type="submission" date="2022-04" db="EMBL/GenBank/DDBJ databases">
        <authorList>
            <person name="Seo M.-J."/>
        </authorList>
    </citation>
    <scope>NUCLEOTIDE SEQUENCE</scope>
    <source>
        <strain evidence="2">MBLB2552</strain>
    </source>
</reference>
<dbReference type="Gene3D" id="3.90.1200.10">
    <property type="match status" value="1"/>
</dbReference>
<evidence type="ECO:0000259" key="1">
    <source>
        <dbReference type="Pfam" id="PF01636"/>
    </source>
</evidence>
<proteinExistence type="predicted"/>
<dbReference type="RefSeq" id="WP_248551466.1">
    <property type="nucleotide sequence ID" value="NZ_JALPRK010000006.1"/>
</dbReference>
<feature type="domain" description="Aminoglycoside phosphotransferase" evidence="1">
    <location>
        <begin position="69"/>
        <end position="250"/>
    </location>
</feature>
<dbReference type="EMBL" id="JALPRK010000006">
    <property type="protein sequence ID" value="MCK8487263.1"/>
    <property type="molecule type" value="Genomic_DNA"/>
</dbReference>
<protein>
    <submittedName>
        <fullName evidence="2">Aminoglycoside phosphotransferase family protein</fullName>
    </submittedName>
</protein>
<dbReference type="SUPFAM" id="SSF56112">
    <property type="entry name" value="Protein kinase-like (PK-like)"/>
    <property type="match status" value="1"/>
</dbReference>
<evidence type="ECO:0000313" key="2">
    <source>
        <dbReference type="EMBL" id="MCK8487263.1"/>
    </source>
</evidence>
<dbReference type="InterPro" id="IPR002575">
    <property type="entry name" value="Aminoglycoside_PTrfase"/>
</dbReference>
<accession>A0A9X2BPJ4</accession>
<evidence type="ECO:0000313" key="3">
    <source>
        <dbReference type="Proteomes" id="UP001139534"/>
    </source>
</evidence>
<keyword evidence="3" id="KW-1185">Reference proteome</keyword>
<dbReference type="InterPro" id="IPR011009">
    <property type="entry name" value="Kinase-like_dom_sf"/>
</dbReference>
<organism evidence="2 3">
    <name type="scientific">Paenibacillus mellifer</name>
    <dbReference type="NCBI Taxonomy" id="2937794"/>
    <lineage>
        <taxon>Bacteria</taxon>
        <taxon>Bacillati</taxon>
        <taxon>Bacillota</taxon>
        <taxon>Bacilli</taxon>
        <taxon>Bacillales</taxon>
        <taxon>Paenibacillaceae</taxon>
        <taxon>Paenibacillus</taxon>
    </lineage>
</organism>